<protein>
    <recommendedName>
        <fullName evidence="3">Addiction module component</fullName>
    </recommendedName>
</protein>
<sequence length="86" mass="9916">MGNEVELLEHWRELTPQKQQKVLEFVELLKSESETTPPESDFVPQTPLAKKLWSIRQRAIASGLQLLNEDEIELELAARRGGFRES</sequence>
<dbReference type="RefSeq" id="WP_229486542.1">
    <property type="nucleotide sequence ID" value="NZ_JAIVFQ010000032.1"/>
</dbReference>
<evidence type="ECO:0000313" key="1">
    <source>
        <dbReference type="EMBL" id="MCC5601532.1"/>
    </source>
</evidence>
<dbReference type="Proteomes" id="UP001199525">
    <property type="component" value="Unassembled WGS sequence"/>
</dbReference>
<dbReference type="EMBL" id="JAIVFQ010000032">
    <property type="protein sequence ID" value="MCC5601532.1"/>
    <property type="molecule type" value="Genomic_DNA"/>
</dbReference>
<evidence type="ECO:0008006" key="3">
    <source>
        <dbReference type="Google" id="ProtNLM"/>
    </source>
</evidence>
<reference evidence="1 2" key="1">
    <citation type="journal article" date="2021" name="Microorganisms">
        <title>Genome Evolution of Filamentous Cyanobacterium Nostoc Species: From Facultative Symbiosis to Free Living.</title>
        <authorList>
            <person name="Huo D."/>
            <person name="Li H."/>
            <person name="Cai F."/>
            <person name="Guo X."/>
            <person name="Qiao Z."/>
            <person name="Wang W."/>
            <person name="Yu G."/>
            <person name="Li R."/>
        </authorList>
    </citation>
    <scope>NUCLEOTIDE SEQUENCE [LARGE SCALE GENOMIC DNA]</scope>
    <source>
        <strain evidence="1 2">CHAB 5714</strain>
    </source>
</reference>
<accession>A0ABS8IBP8</accession>
<proteinExistence type="predicted"/>
<gene>
    <name evidence="1" type="ORF">LC586_20565</name>
</gene>
<comment type="caution">
    <text evidence="1">The sequence shown here is derived from an EMBL/GenBank/DDBJ whole genome shotgun (WGS) entry which is preliminary data.</text>
</comment>
<name>A0ABS8IBP8_9NOSO</name>
<evidence type="ECO:0000313" key="2">
    <source>
        <dbReference type="Proteomes" id="UP001199525"/>
    </source>
</evidence>
<keyword evidence="2" id="KW-1185">Reference proteome</keyword>
<organism evidence="1 2">
    <name type="scientific">Nostoc favosum CHAB5714</name>
    <dbReference type="NCBI Taxonomy" id="2780399"/>
    <lineage>
        <taxon>Bacteria</taxon>
        <taxon>Bacillati</taxon>
        <taxon>Cyanobacteriota</taxon>
        <taxon>Cyanophyceae</taxon>
        <taxon>Nostocales</taxon>
        <taxon>Nostocaceae</taxon>
        <taxon>Nostoc</taxon>
        <taxon>Nostoc favosum</taxon>
    </lineage>
</organism>